<feature type="compositionally biased region" description="Basic residues" evidence="1">
    <location>
        <begin position="319"/>
        <end position="332"/>
    </location>
</feature>
<name>A0A164XFW0_9AGAM</name>
<feature type="region of interest" description="Disordered" evidence="1">
    <location>
        <begin position="78"/>
        <end position="111"/>
    </location>
</feature>
<feature type="region of interest" description="Disordered" evidence="1">
    <location>
        <begin position="196"/>
        <end position="221"/>
    </location>
</feature>
<feature type="compositionally biased region" description="Acidic residues" evidence="1">
    <location>
        <begin position="299"/>
        <end position="309"/>
    </location>
</feature>
<feature type="compositionally biased region" description="Low complexity" evidence="1">
    <location>
        <begin position="154"/>
        <end position="164"/>
    </location>
</feature>
<sequence length="378" mass="41401">MASSSRSPPILHPSHEKKDPVARDQSPQGDLPVTPVRGRTRYPATLSKDDAKSRTKRNGAPQTYERLEDLLREAGYKETRVFTPETDRADIAQGTDGSGIRTSSLPSNPASSTMVNFLRAWIPSKSSLLDISRPSSPSRMPPSPSPSPLTRTLSNSNSSSNSSSIVSHQQPRPQSSLNPIIAPHARARLRHIASAPNVPKHQGARSLRPSHPLPKSSSRTTLVLNERHAAPFLRAARADTTLGLVTTTNVLCRSAPSSRSSSRVRRKSSTQLPCLAKTESLNEPWPSAPLSHSSRPPEESDDDDEEVEVDLTTILIPPKRQKSIRSLRRHLDRSKVGGRQLTDQLEAQLQWEALGMPRSDSGSKLLAGTRKRSRVSRS</sequence>
<proteinExistence type="predicted"/>
<accession>A0A164XFW0</accession>
<feature type="region of interest" description="Disordered" evidence="1">
    <location>
        <begin position="131"/>
        <end position="178"/>
    </location>
</feature>
<organism evidence="2 3">
    <name type="scientific">Sistotremastrum niveocremeum HHB9708</name>
    <dbReference type="NCBI Taxonomy" id="1314777"/>
    <lineage>
        <taxon>Eukaryota</taxon>
        <taxon>Fungi</taxon>
        <taxon>Dikarya</taxon>
        <taxon>Basidiomycota</taxon>
        <taxon>Agaricomycotina</taxon>
        <taxon>Agaricomycetes</taxon>
        <taxon>Sistotremastrales</taxon>
        <taxon>Sistotremastraceae</taxon>
        <taxon>Sertulicium</taxon>
        <taxon>Sertulicium niveocremeum</taxon>
    </lineage>
</organism>
<protein>
    <submittedName>
        <fullName evidence="2">Uncharacterized protein</fullName>
    </submittedName>
</protein>
<evidence type="ECO:0000313" key="3">
    <source>
        <dbReference type="Proteomes" id="UP000076722"/>
    </source>
</evidence>
<feature type="compositionally biased region" description="Basic residues" evidence="1">
    <location>
        <begin position="369"/>
        <end position="378"/>
    </location>
</feature>
<feature type="compositionally biased region" description="Polar residues" evidence="1">
    <location>
        <begin position="165"/>
        <end position="178"/>
    </location>
</feature>
<feature type="compositionally biased region" description="Basic and acidic residues" evidence="1">
    <location>
        <begin position="13"/>
        <end position="22"/>
    </location>
</feature>
<dbReference type="OrthoDB" id="2536714at2759"/>
<feature type="compositionally biased region" description="Basic and acidic residues" evidence="1">
    <location>
        <begin position="78"/>
        <end position="90"/>
    </location>
</feature>
<feature type="compositionally biased region" description="Polar residues" evidence="1">
    <location>
        <begin position="100"/>
        <end position="111"/>
    </location>
</feature>
<feature type="region of interest" description="Disordered" evidence="1">
    <location>
        <begin position="1"/>
        <end position="66"/>
    </location>
</feature>
<feature type="region of interest" description="Disordered" evidence="1">
    <location>
        <begin position="354"/>
        <end position="378"/>
    </location>
</feature>
<dbReference type="EMBL" id="KV419400">
    <property type="protein sequence ID" value="KZS95939.1"/>
    <property type="molecule type" value="Genomic_DNA"/>
</dbReference>
<keyword evidence="3" id="KW-1185">Reference proteome</keyword>
<evidence type="ECO:0000256" key="1">
    <source>
        <dbReference type="SAM" id="MobiDB-lite"/>
    </source>
</evidence>
<dbReference type="Proteomes" id="UP000076722">
    <property type="component" value="Unassembled WGS sequence"/>
</dbReference>
<feature type="region of interest" description="Disordered" evidence="1">
    <location>
        <begin position="253"/>
        <end position="342"/>
    </location>
</feature>
<evidence type="ECO:0000313" key="2">
    <source>
        <dbReference type="EMBL" id="KZS95939.1"/>
    </source>
</evidence>
<dbReference type="AlphaFoldDB" id="A0A164XFW0"/>
<reference evidence="2 3" key="1">
    <citation type="journal article" date="2016" name="Mol. Biol. Evol.">
        <title>Comparative Genomics of Early-Diverging Mushroom-Forming Fungi Provides Insights into the Origins of Lignocellulose Decay Capabilities.</title>
        <authorList>
            <person name="Nagy L.G."/>
            <person name="Riley R."/>
            <person name="Tritt A."/>
            <person name="Adam C."/>
            <person name="Daum C."/>
            <person name="Floudas D."/>
            <person name="Sun H."/>
            <person name="Yadav J.S."/>
            <person name="Pangilinan J."/>
            <person name="Larsson K.H."/>
            <person name="Matsuura K."/>
            <person name="Barry K."/>
            <person name="Labutti K."/>
            <person name="Kuo R."/>
            <person name="Ohm R.A."/>
            <person name="Bhattacharya S.S."/>
            <person name="Shirouzu T."/>
            <person name="Yoshinaga Y."/>
            <person name="Martin F.M."/>
            <person name="Grigoriev I.V."/>
            <person name="Hibbett D.S."/>
        </authorList>
    </citation>
    <scope>NUCLEOTIDE SEQUENCE [LARGE SCALE GENOMIC DNA]</scope>
    <source>
        <strain evidence="2 3">HHB9708</strain>
    </source>
</reference>
<gene>
    <name evidence="2" type="ORF">SISNIDRAFT_483353</name>
</gene>